<gene>
    <name evidence="3" type="ORF">HQN79_08290</name>
</gene>
<dbReference type="PROSITE" id="PS51371">
    <property type="entry name" value="CBS"/>
    <property type="match status" value="1"/>
</dbReference>
<reference evidence="3 4" key="1">
    <citation type="submission" date="2020-05" db="EMBL/GenBank/DDBJ databases">
        <title>Thiomicrorhabdus sediminis sp.nov. and Thiomicrorhabdus xiamenensis sp.nov., novel sulfur-oxidizing bacteria isolated from coastal sediment.</title>
        <authorList>
            <person name="Liu X."/>
        </authorList>
    </citation>
    <scope>NUCLEOTIDE SEQUENCE [LARGE SCALE GENOMIC DNA]</scope>
    <source>
        <strain evidence="3 4">G2</strain>
    </source>
</reference>
<organism evidence="3 4">
    <name type="scientific">Thiomicrorhabdus xiamenensis</name>
    <dbReference type="NCBI Taxonomy" id="2739063"/>
    <lineage>
        <taxon>Bacteria</taxon>
        <taxon>Pseudomonadati</taxon>
        <taxon>Pseudomonadota</taxon>
        <taxon>Gammaproteobacteria</taxon>
        <taxon>Thiotrichales</taxon>
        <taxon>Piscirickettsiaceae</taxon>
        <taxon>Thiomicrorhabdus</taxon>
    </lineage>
</organism>
<dbReference type="Gene3D" id="3.90.550.10">
    <property type="entry name" value="Spore Coat Polysaccharide Biosynthesis Protein SpsA, Chain A"/>
    <property type="match status" value="1"/>
</dbReference>
<dbReference type="InterPro" id="IPR050486">
    <property type="entry name" value="Mannose-1P_guanyltransferase"/>
</dbReference>
<dbReference type="CDD" id="cd06426">
    <property type="entry name" value="NTP_transferase_like_2"/>
    <property type="match status" value="1"/>
</dbReference>
<dbReference type="KEGG" id="txa:HQN79_08290"/>
<keyword evidence="4" id="KW-1185">Reference proteome</keyword>
<feature type="domain" description="CBS" evidence="2">
    <location>
        <begin position="4"/>
        <end position="63"/>
    </location>
</feature>
<dbReference type="Pfam" id="PF00483">
    <property type="entry name" value="NTP_transferase"/>
    <property type="match status" value="1"/>
</dbReference>
<evidence type="ECO:0000313" key="3">
    <source>
        <dbReference type="EMBL" id="QKI89564.1"/>
    </source>
</evidence>
<dbReference type="InterPro" id="IPR029044">
    <property type="entry name" value="Nucleotide-diphossugar_trans"/>
</dbReference>
<dbReference type="InterPro" id="IPR046342">
    <property type="entry name" value="CBS_dom_sf"/>
</dbReference>
<evidence type="ECO:0000313" key="4">
    <source>
        <dbReference type="Proteomes" id="UP000504724"/>
    </source>
</evidence>
<dbReference type="SUPFAM" id="SSF54631">
    <property type="entry name" value="CBS-domain pair"/>
    <property type="match status" value="1"/>
</dbReference>
<dbReference type="RefSeq" id="WP_173285501.1">
    <property type="nucleotide sequence ID" value="NZ_CP054020.1"/>
</dbReference>
<evidence type="ECO:0000259" key="2">
    <source>
        <dbReference type="PROSITE" id="PS51371"/>
    </source>
</evidence>
<sequence length="356" mass="40370">MKLYSDFKQITLCIGASIREAMALLDRYAMQIVLVTDQNGVLQGVMTDGDIRRALLSGSTLDSPVEEAINLRPATGSDQLNMMGWVQIMKRARCRHLPIIDRDGKLVQLVYDKVMPYSNQPNSVVLMLGGQGMRLRPLTEDTPKPLLKVGGKPILETILERFIEQGFSHFYFCINYLGHQIQDYFGHGEKWGVEIDYIKEEQRLGTAGALSLIDKEVTDDLIVMNGDLLTKVDFTALLESHRSNESDITVCVREYSQQVPYGVVEIEDETVQQIVEKPIYRYFVNAGIYVLSPKQIAAIPYNEFYDMPTLLDELTLDPAAKVGAFPITEYWKDIGHLPDFEQAQVDYEVHFTPLNH</sequence>
<dbReference type="Proteomes" id="UP000504724">
    <property type="component" value="Chromosome"/>
</dbReference>
<dbReference type="Gene3D" id="3.10.580.10">
    <property type="entry name" value="CBS-domain"/>
    <property type="match status" value="1"/>
</dbReference>
<dbReference type="Pfam" id="PF00571">
    <property type="entry name" value="CBS"/>
    <property type="match status" value="1"/>
</dbReference>
<dbReference type="InterPro" id="IPR000644">
    <property type="entry name" value="CBS_dom"/>
</dbReference>
<keyword evidence="1" id="KW-0129">CBS domain</keyword>
<evidence type="ECO:0000256" key="1">
    <source>
        <dbReference type="PROSITE-ProRule" id="PRU00703"/>
    </source>
</evidence>
<dbReference type="InterPro" id="IPR005835">
    <property type="entry name" value="NTP_transferase_dom"/>
</dbReference>
<protein>
    <submittedName>
        <fullName evidence="3">CBS domain-containing protein</fullName>
    </submittedName>
</protein>
<dbReference type="EMBL" id="CP054020">
    <property type="protein sequence ID" value="QKI89564.1"/>
    <property type="molecule type" value="Genomic_DNA"/>
</dbReference>
<name>A0A7D4SZ36_9GAMM</name>
<accession>A0A7D4SZ36</accession>
<dbReference type="SUPFAM" id="SSF53448">
    <property type="entry name" value="Nucleotide-diphospho-sugar transferases"/>
    <property type="match status" value="1"/>
</dbReference>
<dbReference type="PANTHER" id="PTHR22572">
    <property type="entry name" value="SUGAR-1-PHOSPHATE GUANYL TRANSFERASE"/>
    <property type="match status" value="1"/>
</dbReference>
<proteinExistence type="predicted"/>
<dbReference type="AlphaFoldDB" id="A0A7D4SZ36"/>